<dbReference type="Pfam" id="PF09037">
    <property type="entry name" value="Sulphotransf"/>
    <property type="match status" value="1"/>
</dbReference>
<dbReference type="Proteomes" id="UP001499910">
    <property type="component" value="Unassembled WGS sequence"/>
</dbReference>
<organism evidence="2 3">
    <name type="scientific">[Roseibacterium] beibuensis</name>
    <dbReference type="NCBI Taxonomy" id="1193142"/>
    <lineage>
        <taxon>Bacteria</taxon>
        <taxon>Pseudomonadati</taxon>
        <taxon>Pseudomonadota</taxon>
        <taxon>Alphaproteobacteria</taxon>
        <taxon>Rhodobacterales</taxon>
        <taxon>Roseobacteraceae</taxon>
        <taxon>Roseicyclus</taxon>
    </lineage>
</organism>
<proteinExistence type="predicted"/>
<evidence type="ECO:0000259" key="1">
    <source>
        <dbReference type="Pfam" id="PF09037"/>
    </source>
</evidence>
<reference evidence="3" key="1">
    <citation type="journal article" date="2019" name="Int. J. Syst. Evol. Microbiol.">
        <title>The Global Catalogue of Microorganisms (GCM) 10K type strain sequencing project: providing services to taxonomists for standard genome sequencing and annotation.</title>
        <authorList>
            <consortium name="The Broad Institute Genomics Platform"/>
            <consortium name="The Broad Institute Genome Sequencing Center for Infectious Disease"/>
            <person name="Wu L."/>
            <person name="Ma J."/>
        </authorList>
    </citation>
    <scope>NUCLEOTIDE SEQUENCE [LARGE SCALE GENOMIC DNA]</scope>
    <source>
        <strain evidence="3">JCM 18015</strain>
    </source>
</reference>
<comment type="caution">
    <text evidence="2">The sequence shown here is derived from an EMBL/GenBank/DDBJ whole genome shotgun (WGS) entry which is preliminary data.</text>
</comment>
<dbReference type="InterPro" id="IPR027417">
    <property type="entry name" value="P-loop_NTPase"/>
</dbReference>
<sequence length="278" mass="32363">MEDVIDEYFTRSSENPDRRAKLEAKPLPRRRLVIYFTPRSGSSWLTDLIAQSHRLGAGNELFNPNFVPNIANGIQALGREDYIMQAQKRFSSPNGVFSFEITAHQLDRLFPDPDTFMTHFNQPDCRAMWLIRKDIVAQAVSLAKMVRTKVAHTPHATPEDRARAEASFPYDAENIERWLKHILSAERRSEYLFDLYGIEPYRFCYEDMMEAGSERTRSLLANVARVRDADWPDLELKHAKLGTPQNAEYAERFRAERAAFLKDVDDERRYMLDQLQDI</sequence>
<keyword evidence="3" id="KW-1185">Reference proteome</keyword>
<protein>
    <recommendedName>
        <fullName evidence="1">Sulphotransferase Stf0 domain-containing protein</fullName>
    </recommendedName>
</protein>
<evidence type="ECO:0000313" key="3">
    <source>
        <dbReference type="Proteomes" id="UP001499910"/>
    </source>
</evidence>
<dbReference type="InterPro" id="IPR024628">
    <property type="entry name" value="Sulfotransferase_Stf0_dom"/>
</dbReference>
<dbReference type="SUPFAM" id="SSF52540">
    <property type="entry name" value="P-loop containing nucleoside triphosphate hydrolases"/>
    <property type="match status" value="1"/>
</dbReference>
<name>A0ABP9LL97_9RHOB</name>
<evidence type="ECO:0000313" key="2">
    <source>
        <dbReference type="EMBL" id="GAA5077686.1"/>
    </source>
</evidence>
<accession>A0ABP9LL97</accession>
<gene>
    <name evidence="2" type="ORF">GCM10023209_28170</name>
</gene>
<dbReference type="Gene3D" id="3.40.50.300">
    <property type="entry name" value="P-loop containing nucleotide triphosphate hydrolases"/>
    <property type="match status" value="1"/>
</dbReference>
<dbReference type="EMBL" id="BAABHW010000004">
    <property type="protein sequence ID" value="GAA5077686.1"/>
    <property type="molecule type" value="Genomic_DNA"/>
</dbReference>
<dbReference type="RefSeq" id="WP_259549571.1">
    <property type="nucleotide sequence ID" value="NZ_BAABHW010000004.1"/>
</dbReference>
<feature type="domain" description="Sulphotransferase Stf0" evidence="1">
    <location>
        <begin position="33"/>
        <end position="256"/>
    </location>
</feature>